<dbReference type="RefSeq" id="WP_147646458.1">
    <property type="nucleotide sequence ID" value="NZ_CP042806.1"/>
</dbReference>
<dbReference type="InterPro" id="IPR017801">
    <property type="entry name" value="DUF3738"/>
</dbReference>
<sequence length="288" mass="32079">MALVFGALAVLPPAFGQAAEEPNLDRFVYEVVSIRPDHPGSVGGGARVSITDTRLEVSHLPLNELVHLAYGVQDLQIQNMPKWMSQESFSVEATVDPEITEALRKLEPDVRRAAHQHMMQALLADRFHLVVRQEQKELPVYVLTVAPNGPKLQPADPSNQYENGVTYPGGPLGPRKVGYAFGQGSIKMPGQGVTIRQLVERLNQRLSVHFQRVFVDETKLEGIYDFELDFSVPWVTEYGFIPPGRDVREEQGDSLFSAIQSQLGLKLISAKRPVPVITIEHVERPTEN</sequence>
<dbReference type="OrthoDB" id="118222at2"/>
<dbReference type="Pfam" id="PF12543">
    <property type="entry name" value="DUF3738"/>
    <property type="match status" value="1"/>
</dbReference>
<name>A0A5B9E7X2_9BACT</name>
<keyword evidence="2" id="KW-1185">Reference proteome</keyword>
<dbReference type="Proteomes" id="UP000321820">
    <property type="component" value="Chromosome"/>
</dbReference>
<proteinExistence type="predicted"/>
<gene>
    <name evidence="1" type="ORF">FTW19_04115</name>
</gene>
<dbReference type="NCBIfam" id="TIGR03435">
    <property type="entry name" value="Soli_TIGR03435"/>
    <property type="match status" value="1"/>
</dbReference>
<dbReference type="EMBL" id="CP042806">
    <property type="protein sequence ID" value="QEE27265.1"/>
    <property type="molecule type" value="Genomic_DNA"/>
</dbReference>
<evidence type="ECO:0000313" key="2">
    <source>
        <dbReference type="Proteomes" id="UP000321820"/>
    </source>
</evidence>
<dbReference type="KEGG" id="talb:FTW19_04115"/>
<protein>
    <submittedName>
        <fullName evidence="1">TIGR03435 family protein</fullName>
    </submittedName>
</protein>
<evidence type="ECO:0000313" key="1">
    <source>
        <dbReference type="EMBL" id="QEE27265.1"/>
    </source>
</evidence>
<dbReference type="AlphaFoldDB" id="A0A5B9E7X2"/>
<reference evidence="1 2" key="1">
    <citation type="submission" date="2019-08" db="EMBL/GenBank/DDBJ databases">
        <title>Complete genome sequence of Terriglobus albidus strain ORNL.</title>
        <authorList>
            <person name="Podar M."/>
        </authorList>
    </citation>
    <scope>NUCLEOTIDE SEQUENCE [LARGE SCALE GENOMIC DNA]</scope>
    <source>
        <strain evidence="1 2">ORNL</strain>
    </source>
</reference>
<accession>A0A5B9E7X2</accession>
<organism evidence="1 2">
    <name type="scientific">Terriglobus albidus</name>
    <dbReference type="NCBI Taxonomy" id="1592106"/>
    <lineage>
        <taxon>Bacteria</taxon>
        <taxon>Pseudomonadati</taxon>
        <taxon>Acidobacteriota</taxon>
        <taxon>Terriglobia</taxon>
        <taxon>Terriglobales</taxon>
        <taxon>Acidobacteriaceae</taxon>
        <taxon>Terriglobus</taxon>
    </lineage>
</organism>